<reference evidence="4 5" key="1">
    <citation type="submission" date="2013-07" db="EMBL/GenBank/DDBJ databases">
        <title>Completed genome of Sphingomonas sanxanigenens NX02.</title>
        <authorList>
            <person name="Ma T."/>
            <person name="Huang H."/>
            <person name="Wu M."/>
            <person name="Li X."/>
            <person name="Li G."/>
        </authorList>
    </citation>
    <scope>NUCLEOTIDE SEQUENCE [LARGE SCALE GENOMIC DNA]</scope>
    <source>
        <strain evidence="4 5">NX02</strain>
    </source>
</reference>
<organism evidence="4 5">
    <name type="scientific">Sphingomonas sanxanigenens DSM 19645 = NX02</name>
    <dbReference type="NCBI Taxonomy" id="1123269"/>
    <lineage>
        <taxon>Bacteria</taxon>
        <taxon>Pseudomonadati</taxon>
        <taxon>Pseudomonadota</taxon>
        <taxon>Alphaproteobacteria</taxon>
        <taxon>Sphingomonadales</taxon>
        <taxon>Sphingomonadaceae</taxon>
        <taxon>Sphingomonas</taxon>
    </lineage>
</organism>
<dbReference type="KEGG" id="ssan:NX02_12835"/>
<gene>
    <name evidence="4" type="ORF">NX02_12835</name>
</gene>
<evidence type="ECO:0000313" key="4">
    <source>
        <dbReference type="EMBL" id="AHE54265.1"/>
    </source>
</evidence>
<evidence type="ECO:0000256" key="2">
    <source>
        <dbReference type="ARBA" id="ARBA00023163"/>
    </source>
</evidence>
<sequence length="296" mass="32090">MTGLETFAAAIARHTPQDGMFGCALPGVTLIRWSSPTLPMPVIYEPTVCFIAQGRKRAALGTTAYDYDPARFLIASVGLPVMGSVIEASPAEPYLSLQLDLDIAALSELAIRHPADPGEEPAMPAGLTLNAMTPPLLDAVIRLVSLLDTPADIDALAPLTIREILYRLLTGPQGGIIRHMAQADSRLSQIARAIIWIRTQYRDPCRIDEAAEIAGMSRSSFHRHFRAITAMSPIEFRTQLRMQEARRLMVSEAMDAASAGFQVGYGSPSQFSRDYSRLFGVPPASDAARLRAAVDA</sequence>
<dbReference type="OrthoDB" id="9802263at2"/>
<proteinExistence type="predicted"/>
<keyword evidence="5" id="KW-1185">Reference proteome</keyword>
<dbReference type="PATRIC" id="fig|1123269.5.peg.2496"/>
<dbReference type="HOGENOM" id="CLU_000445_100_0_5"/>
<dbReference type="PANTHER" id="PTHR43436:SF1">
    <property type="entry name" value="TRANSCRIPTIONAL REGULATORY PROTEIN"/>
    <property type="match status" value="1"/>
</dbReference>
<evidence type="ECO:0000256" key="1">
    <source>
        <dbReference type="ARBA" id="ARBA00023015"/>
    </source>
</evidence>
<dbReference type="PROSITE" id="PS01124">
    <property type="entry name" value="HTH_ARAC_FAMILY_2"/>
    <property type="match status" value="1"/>
</dbReference>
<dbReference type="GO" id="GO:0003700">
    <property type="term" value="F:DNA-binding transcription factor activity"/>
    <property type="evidence" value="ECO:0007669"/>
    <property type="project" value="InterPro"/>
</dbReference>
<accession>W0AF16</accession>
<dbReference type="SUPFAM" id="SSF46689">
    <property type="entry name" value="Homeodomain-like"/>
    <property type="match status" value="2"/>
</dbReference>
<dbReference type="PANTHER" id="PTHR43436">
    <property type="entry name" value="ARAC-FAMILY TRANSCRIPTIONAL REGULATOR"/>
    <property type="match status" value="1"/>
</dbReference>
<dbReference type="eggNOG" id="COG2207">
    <property type="taxonomic scope" value="Bacteria"/>
</dbReference>
<dbReference type="Pfam" id="PF06719">
    <property type="entry name" value="AraC_N"/>
    <property type="match status" value="1"/>
</dbReference>
<dbReference type="RefSeq" id="WP_025292472.1">
    <property type="nucleotide sequence ID" value="NZ_CP006644.1"/>
</dbReference>
<dbReference type="InterPro" id="IPR018060">
    <property type="entry name" value="HTH_AraC"/>
</dbReference>
<dbReference type="SMART" id="SM00342">
    <property type="entry name" value="HTH_ARAC"/>
    <property type="match status" value="1"/>
</dbReference>
<protein>
    <recommendedName>
        <fullName evidence="3">HTH araC/xylS-type domain-containing protein</fullName>
    </recommendedName>
</protein>
<evidence type="ECO:0000313" key="5">
    <source>
        <dbReference type="Proteomes" id="UP000018851"/>
    </source>
</evidence>
<dbReference type="STRING" id="1123269.NX02_12835"/>
<keyword evidence="1" id="KW-0805">Transcription regulation</keyword>
<name>W0AF16_9SPHN</name>
<dbReference type="Proteomes" id="UP000018851">
    <property type="component" value="Chromosome"/>
</dbReference>
<dbReference type="EMBL" id="CP006644">
    <property type="protein sequence ID" value="AHE54265.1"/>
    <property type="molecule type" value="Genomic_DNA"/>
</dbReference>
<dbReference type="Gene3D" id="1.10.10.60">
    <property type="entry name" value="Homeodomain-like"/>
    <property type="match status" value="2"/>
</dbReference>
<dbReference type="InterPro" id="IPR009594">
    <property type="entry name" value="Tscrpt_reg_HTH_AraC_N"/>
</dbReference>
<dbReference type="Pfam" id="PF12833">
    <property type="entry name" value="HTH_18"/>
    <property type="match status" value="1"/>
</dbReference>
<dbReference type="GO" id="GO:0043565">
    <property type="term" value="F:sequence-specific DNA binding"/>
    <property type="evidence" value="ECO:0007669"/>
    <property type="project" value="InterPro"/>
</dbReference>
<feature type="domain" description="HTH araC/xylS-type" evidence="3">
    <location>
        <begin position="191"/>
        <end position="289"/>
    </location>
</feature>
<evidence type="ECO:0000259" key="3">
    <source>
        <dbReference type="PROSITE" id="PS01124"/>
    </source>
</evidence>
<dbReference type="AlphaFoldDB" id="W0AF16"/>
<dbReference type="InterPro" id="IPR009057">
    <property type="entry name" value="Homeodomain-like_sf"/>
</dbReference>
<keyword evidence="2" id="KW-0804">Transcription</keyword>